<dbReference type="Pfam" id="PF01507">
    <property type="entry name" value="PAPS_reduct"/>
    <property type="match status" value="1"/>
</dbReference>
<dbReference type="eggNOG" id="COG0175">
    <property type="taxonomic scope" value="Bacteria"/>
</dbReference>
<dbReference type="Proteomes" id="UP000014411">
    <property type="component" value="Unassembled WGS sequence"/>
</dbReference>
<dbReference type="InterPro" id="IPR050128">
    <property type="entry name" value="Sulfate_adenylyltrnsfr_sub2"/>
</dbReference>
<dbReference type="STRING" id="990285.RGCCGE502_05010"/>
<dbReference type="RefSeq" id="WP_016553075.1">
    <property type="nucleotide sequence ID" value="NZ_AEYE02000005.1"/>
</dbReference>
<dbReference type="InterPro" id="IPR002500">
    <property type="entry name" value="PAPS_reduct_dom"/>
</dbReference>
<dbReference type="InterPro" id="IPR014729">
    <property type="entry name" value="Rossmann-like_a/b/a_fold"/>
</dbReference>
<evidence type="ECO:0000259" key="1">
    <source>
        <dbReference type="Pfam" id="PF01507"/>
    </source>
</evidence>
<evidence type="ECO:0000313" key="2">
    <source>
        <dbReference type="EMBL" id="EPE99515.1"/>
    </source>
</evidence>
<organism evidence="2 3">
    <name type="scientific">Rhizobium grahamii CCGE 502</name>
    <dbReference type="NCBI Taxonomy" id="990285"/>
    <lineage>
        <taxon>Bacteria</taxon>
        <taxon>Pseudomonadati</taxon>
        <taxon>Pseudomonadota</taxon>
        <taxon>Alphaproteobacteria</taxon>
        <taxon>Hyphomicrobiales</taxon>
        <taxon>Rhizobiaceae</taxon>
        <taxon>Rhizobium/Agrobacterium group</taxon>
        <taxon>Rhizobium</taxon>
    </lineage>
</organism>
<dbReference type="PANTHER" id="PTHR43196">
    <property type="entry name" value="SULFATE ADENYLYLTRANSFERASE SUBUNIT 2"/>
    <property type="match status" value="1"/>
</dbReference>
<evidence type="ECO:0000313" key="3">
    <source>
        <dbReference type="Proteomes" id="UP000014411"/>
    </source>
</evidence>
<protein>
    <recommendedName>
        <fullName evidence="1">Phosphoadenosine phosphosulphate reductase domain-containing protein</fullName>
    </recommendedName>
</protein>
<feature type="domain" description="Phosphoadenosine phosphosulphate reductase" evidence="1">
    <location>
        <begin position="21"/>
        <end position="218"/>
    </location>
</feature>
<name>S3HNB7_9HYPH</name>
<keyword evidence="3" id="KW-1185">Reference proteome</keyword>
<accession>S3HNB7</accession>
<dbReference type="Gene3D" id="3.40.50.620">
    <property type="entry name" value="HUPs"/>
    <property type="match status" value="1"/>
</dbReference>
<proteinExistence type="predicted"/>
<dbReference type="EMBL" id="AEYE02000005">
    <property type="protein sequence ID" value="EPE99515.1"/>
    <property type="molecule type" value="Genomic_DNA"/>
</dbReference>
<comment type="caution">
    <text evidence="2">The sequence shown here is derived from an EMBL/GenBank/DDBJ whole genome shotgun (WGS) entry which is preliminary data.</text>
</comment>
<sequence length="352" mass="39193">MFPVSSLPFVDQAIWAESPVAIGVSGGKDSQAAALATFQYLDQLGHQGPRVLVHADLGVVEWKDSLRVCEELAGHLGCELLVVRRKAGDLMDRWEARWRSSVDRYAALETVTLVPCWSTPRMRFCTSELKTHVIQAELRRRYKGQTVINVTGVRREESAARSKSTVADEGAANDSFINWRPIVDWTVREVFSAIDASGLAPHPAYREGGMSRVSCMFCIMSNIADLMAAAAQPESHDLYRRMIGLECDSSFAFQGSRWLGDVAPQLLTSDLHERLIVAKSTALWRTQAEARITEGMLYVKGWPTRMLTDAEADILAGVRAEIGALFGIECAFLDRESIHDRYAELMRQREAA</sequence>
<dbReference type="GO" id="GO:0003824">
    <property type="term" value="F:catalytic activity"/>
    <property type="evidence" value="ECO:0007669"/>
    <property type="project" value="InterPro"/>
</dbReference>
<dbReference type="HOGENOM" id="CLU_733430_0_0_5"/>
<dbReference type="AlphaFoldDB" id="S3HNB7"/>
<dbReference type="PANTHER" id="PTHR43196:SF2">
    <property type="entry name" value="PHOSPHOADENOSINE PHOSPHOSULFATE REDUCTASE"/>
    <property type="match status" value="1"/>
</dbReference>
<dbReference type="SUPFAM" id="SSF52402">
    <property type="entry name" value="Adenine nucleotide alpha hydrolases-like"/>
    <property type="match status" value="1"/>
</dbReference>
<gene>
    <name evidence="2" type="ORF">RGCCGE502_05010</name>
</gene>
<reference evidence="2 3" key="1">
    <citation type="journal article" date="2012" name="J. Bacteriol.">
        <title>Genome sequence of Rhizobium grahamii CCGE502, a broad-host-range symbiont with low nodulation competitiveness in Phaseolus vulgaris.</title>
        <authorList>
            <person name="Althabegoiti M.J."/>
            <person name="Lozano L."/>
            <person name="Torres-Tejerizo G."/>
            <person name="Ormeno-Orrillo E."/>
            <person name="Rogel M.A."/>
            <person name="Gonzalez V."/>
            <person name="Martinez-Romero E."/>
        </authorList>
    </citation>
    <scope>NUCLEOTIDE SEQUENCE [LARGE SCALE GENOMIC DNA]</scope>
    <source>
        <strain evidence="2 3">CCGE 502</strain>
    </source>
</reference>